<dbReference type="AlphaFoldDB" id="Q0W281"/>
<organism evidence="2 3">
    <name type="scientific">Methanocella arvoryzae (strain DSM 22066 / NBRC 105507 / MRE50)</name>
    <dbReference type="NCBI Taxonomy" id="351160"/>
    <lineage>
        <taxon>Archaea</taxon>
        <taxon>Methanobacteriati</taxon>
        <taxon>Methanobacteriota</taxon>
        <taxon>Stenosarchaea group</taxon>
        <taxon>Methanomicrobia</taxon>
        <taxon>Methanocellales</taxon>
        <taxon>Methanocellaceae</taxon>
        <taxon>Methanocella</taxon>
    </lineage>
</organism>
<dbReference type="OrthoDB" id="121526at2157"/>
<dbReference type="RefSeq" id="WP_012035070.1">
    <property type="nucleotide sequence ID" value="NC_009464.1"/>
</dbReference>
<evidence type="ECO:0000313" key="3">
    <source>
        <dbReference type="Proteomes" id="UP000000663"/>
    </source>
</evidence>
<dbReference type="GeneID" id="5144349"/>
<dbReference type="PROSITE" id="PS51257">
    <property type="entry name" value="PROKAR_LIPOPROTEIN"/>
    <property type="match status" value="1"/>
</dbReference>
<dbReference type="KEGG" id="rci:RCIX2426"/>
<sequence length="230" mass="26074">MKRHSFFLIILLMLALIIFTVILSCSSFALTMVNNTLVDVNASYPPMDEPFLPWSKFPPNKTENLQGSSINPDIDPVTYFQIVHQVAAKNTTIINFFTRYGISSIQMDNACDNSLSGYYYVYLQPEKNHSKKLVFLEKWVGANNERIFWIKLVDKDVEFPRLSDSECISLEIMPDINITQKILPTAMPSAISLPNHSANPSPGFNFNTLILIGCLLISSYLLSVIRKNEK</sequence>
<keyword evidence="1" id="KW-1133">Transmembrane helix</keyword>
<evidence type="ECO:0000313" key="2">
    <source>
        <dbReference type="EMBL" id="CAJ37512.1"/>
    </source>
</evidence>
<evidence type="ECO:0000256" key="1">
    <source>
        <dbReference type="SAM" id="Phobius"/>
    </source>
</evidence>
<gene>
    <name evidence="2" type="ORF">RCIX2426</name>
</gene>
<keyword evidence="1" id="KW-0812">Transmembrane</keyword>
<reference evidence="2 3" key="1">
    <citation type="journal article" date="2006" name="Science">
        <title>Genome of rice cluster I archaea -- the key methane producers in the rice rhizosphere.</title>
        <authorList>
            <person name="Erkel C."/>
            <person name="Kube M."/>
            <person name="Reinhardt R."/>
            <person name="Liesack W."/>
        </authorList>
    </citation>
    <scope>NUCLEOTIDE SEQUENCE [LARGE SCALE GENOMIC DNA]</scope>
    <source>
        <strain evidence="3">DSM 22066 / NBRC 105507 / MRE50</strain>
    </source>
</reference>
<proteinExistence type="predicted"/>
<accession>Q0W281</accession>
<dbReference type="Proteomes" id="UP000000663">
    <property type="component" value="Chromosome"/>
</dbReference>
<keyword evidence="1" id="KW-0472">Membrane</keyword>
<feature type="transmembrane region" description="Helical" evidence="1">
    <location>
        <begin position="204"/>
        <end position="225"/>
    </location>
</feature>
<keyword evidence="3" id="KW-1185">Reference proteome</keyword>
<protein>
    <submittedName>
        <fullName evidence="2">Uncharacterized protein</fullName>
    </submittedName>
</protein>
<dbReference type="eggNOG" id="arCOG06559">
    <property type="taxonomic scope" value="Archaea"/>
</dbReference>
<dbReference type="EMBL" id="AM114193">
    <property type="protein sequence ID" value="CAJ37512.1"/>
    <property type="molecule type" value="Genomic_DNA"/>
</dbReference>
<name>Q0W281_METAR</name>